<keyword evidence="4" id="KW-1185">Reference proteome</keyword>
<feature type="region of interest" description="Disordered" evidence="1">
    <location>
        <begin position="129"/>
        <end position="158"/>
    </location>
</feature>
<dbReference type="EMBL" id="JAFDVH010000001">
    <property type="protein sequence ID" value="KAG7492586.1"/>
    <property type="molecule type" value="Genomic_DNA"/>
</dbReference>
<dbReference type="OrthoDB" id="8943878at2759"/>
<keyword evidence="2" id="KW-1133">Transmembrane helix</keyword>
<evidence type="ECO:0000313" key="3">
    <source>
        <dbReference type="EMBL" id="KAG7492586.1"/>
    </source>
</evidence>
<keyword evidence="2" id="KW-0812">Transmembrane</keyword>
<name>A0A9D3QHZ7_MEGAT</name>
<reference evidence="3" key="1">
    <citation type="submission" date="2021-01" db="EMBL/GenBank/DDBJ databases">
        <authorList>
            <person name="Zahm M."/>
            <person name="Roques C."/>
            <person name="Cabau C."/>
            <person name="Klopp C."/>
            <person name="Donnadieu C."/>
            <person name="Jouanno E."/>
            <person name="Lampietro C."/>
            <person name="Louis A."/>
            <person name="Herpin A."/>
            <person name="Echchiki A."/>
            <person name="Berthelot C."/>
            <person name="Parey E."/>
            <person name="Roest-Crollius H."/>
            <person name="Braasch I."/>
            <person name="Postlethwait J."/>
            <person name="Bobe J."/>
            <person name="Montfort J."/>
            <person name="Bouchez O."/>
            <person name="Begum T."/>
            <person name="Mejri S."/>
            <person name="Adams A."/>
            <person name="Chen W.-J."/>
            <person name="Guiguen Y."/>
        </authorList>
    </citation>
    <scope>NUCLEOTIDE SEQUENCE</scope>
    <source>
        <strain evidence="3">YG-15Mar2019-1</strain>
        <tissue evidence="3">Brain</tissue>
    </source>
</reference>
<protein>
    <submittedName>
        <fullName evidence="3">Uncharacterized protein</fullName>
    </submittedName>
</protein>
<evidence type="ECO:0000256" key="2">
    <source>
        <dbReference type="SAM" id="Phobius"/>
    </source>
</evidence>
<keyword evidence="2" id="KW-0472">Membrane</keyword>
<comment type="caution">
    <text evidence="3">The sequence shown here is derived from an EMBL/GenBank/DDBJ whole genome shotgun (WGS) entry which is preliminary data.</text>
</comment>
<gene>
    <name evidence="3" type="ORF">MATL_G00016430</name>
</gene>
<feature type="transmembrane region" description="Helical" evidence="2">
    <location>
        <begin position="37"/>
        <end position="60"/>
    </location>
</feature>
<evidence type="ECO:0000256" key="1">
    <source>
        <dbReference type="SAM" id="MobiDB-lite"/>
    </source>
</evidence>
<dbReference type="Proteomes" id="UP001046870">
    <property type="component" value="Chromosome 1"/>
</dbReference>
<dbReference type="AlphaFoldDB" id="A0A9D3QHZ7"/>
<accession>A0A9D3QHZ7</accession>
<evidence type="ECO:0000313" key="4">
    <source>
        <dbReference type="Proteomes" id="UP001046870"/>
    </source>
</evidence>
<organism evidence="3 4">
    <name type="scientific">Megalops atlanticus</name>
    <name type="common">Tarpon</name>
    <name type="synonym">Clupea gigantea</name>
    <dbReference type="NCBI Taxonomy" id="7932"/>
    <lineage>
        <taxon>Eukaryota</taxon>
        <taxon>Metazoa</taxon>
        <taxon>Chordata</taxon>
        <taxon>Craniata</taxon>
        <taxon>Vertebrata</taxon>
        <taxon>Euteleostomi</taxon>
        <taxon>Actinopterygii</taxon>
        <taxon>Neopterygii</taxon>
        <taxon>Teleostei</taxon>
        <taxon>Elopiformes</taxon>
        <taxon>Megalopidae</taxon>
        <taxon>Megalops</taxon>
    </lineage>
</organism>
<proteinExistence type="predicted"/>
<sequence>MNGSAAASTVALSFNRTAVLGTAEREMNDAVHEFKVFNITITSLALCILTFTGVFCSISYHTRRRQRKQAQVYESAVGRDRPEDAVAVRTLRRTPSLRNPFSLLRRQDAARDGAGIYFIYSNPIAAAATEGEDSPTPAVGEGDRAGGPTRQAHAGDAASSGIILDPSTFYMQL</sequence>